<dbReference type="PANTHER" id="PTHR13675:SF1">
    <property type="entry name" value="SUCCINATE DEHYDROGENASE ASSEMBLY FACTOR 1, MITOCHONDRIAL"/>
    <property type="match status" value="1"/>
</dbReference>
<evidence type="ECO:0000256" key="2">
    <source>
        <dbReference type="ARBA" id="ARBA00023128"/>
    </source>
</evidence>
<dbReference type="OrthoDB" id="273010at2759"/>
<evidence type="ECO:0000259" key="5">
    <source>
        <dbReference type="Pfam" id="PF05347"/>
    </source>
</evidence>
<evidence type="ECO:0000313" key="7">
    <source>
        <dbReference type="Proteomes" id="UP001140094"/>
    </source>
</evidence>
<organism evidence="6 7">
    <name type="scientific">Coemansia guatemalensis</name>
    <dbReference type="NCBI Taxonomy" id="2761395"/>
    <lineage>
        <taxon>Eukaryota</taxon>
        <taxon>Fungi</taxon>
        <taxon>Fungi incertae sedis</taxon>
        <taxon>Zoopagomycota</taxon>
        <taxon>Kickxellomycotina</taxon>
        <taxon>Kickxellomycetes</taxon>
        <taxon>Kickxellales</taxon>
        <taxon>Kickxellaceae</taxon>
        <taxon>Coemansia</taxon>
    </lineage>
</organism>
<keyword evidence="2" id="KW-0496">Mitochondrion</keyword>
<accession>A0A9W8HZV7</accession>
<dbReference type="InterPro" id="IPR045295">
    <property type="entry name" value="Complex1_LYR_SDHAF1_LYRM8"/>
</dbReference>
<keyword evidence="7" id="KW-1185">Reference proteome</keyword>
<evidence type="ECO:0000313" key="6">
    <source>
        <dbReference type="EMBL" id="KAJ2807938.1"/>
    </source>
</evidence>
<reference evidence="6" key="1">
    <citation type="submission" date="2022-07" db="EMBL/GenBank/DDBJ databases">
        <title>Phylogenomic reconstructions and comparative analyses of Kickxellomycotina fungi.</title>
        <authorList>
            <person name="Reynolds N.K."/>
            <person name="Stajich J.E."/>
            <person name="Barry K."/>
            <person name="Grigoriev I.V."/>
            <person name="Crous P."/>
            <person name="Smith M.E."/>
        </authorList>
    </citation>
    <scope>NUCLEOTIDE SEQUENCE</scope>
    <source>
        <strain evidence="6">NRRL 1565</strain>
    </source>
</reference>
<gene>
    <name evidence="6" type="ORF">H4R20_001071</name>
</gene>
<keyword evidence="3" id="KW-0143">Chaperone</keyword>
<name>A0A9W8HZV7_9FUNG</name>
<dbReference type="Proteomes" id="UP001140094">
    <property type="component" value="Unassembled WGS sequence"/>
</dbReference>
<sequence>MPARRLSGLQKDVLRLYRDCLRAIRNKPETSRPRFYAFARREFDKNISAISRTDVGAIEHLLRVGRRRLEQYMSPNIRDISGVDVGGADSR</sequence>
<evidence type="ECO:0000256" key="1">
    <source>
        <dbReference type="ARBA" id="ARBA00004305"/>
    </source>
</evidence>
<dbReference type="PANTHER" id="PTHR13675">
    <property type="entry name" value="LYR MOTIF-CONTAINING PROTEIN 2"/>
    <property type="match status" value="1"/>
</dbReference>
<dbReference type="InterPro" id="IPR008011">
    <property type="entry name" value="Complex1_LYR_dom"/>
</dbReference>
<comment type="caution">
    <text evidence="6">The sequence shown here is derived from an EMBL/GenBank/DDBJ whole genome shotgun (WGS) entry which is preliminary data.</text>
</comment>
<dbReference type="GO" id="GO:0005759">
    <property type="term" value="C:mitochondrial matrix"/>
    <property type="evidence" value="ECO:0007669"/>
    <property type="project" value="UniProtKB-SubCell"/>
</dbReference>
<dbReference type="AlphaFoldDB" id="A0A9W8HZV7"/>
<dbReference type="EMBL" id="JANBUO010000075">
    <property type="protein sequence ID" value="KAJ2807938.1"/>
    <property type="molecule type" value="Genomic_DNA"/>
</dbReference>
<evidence type="ECO:0000256" key="4">
    <source>
        <dbReference type="ARBA" id="ARBA00025715"/>
    </source>
</evidence>
<protein>
    <recommendedName>
        <fullName evidence="5">Complex 1 LYR protein domain-containing protein</fullName>
    </recommendedName>
</protein>
<comment type="similarity">
    <text evidence="4">Belongs to the complex I LYR family. SDHAF1 subfamily.</text>
</comment>
<evidence type="ECO:0000256" key="3">
    <source>
        <dbReference type="ARBA" id="ARBA00023186"/>
    </source>
</evidence>
<comment type="subcellular location">
    <subcellularLocation>
        <location evidence="1">Mitochondrion matrix</location>
    </subcellularLocation>
</comment>
<dbReference type="Pfam" id="PF05347">
    <property type="entry name" value="Complex1_LYR"/>
    <property type="match status" value="1"/>
</dbReference>
<dbReference type="CDD" id="cd20268">
    <property type="entry name" value="Complex1_LYR_SDHAF1_LYRM8"/>
    <property type="match status" value="1"/>
</dbReference>
<proteinExistence type="inferred from homology"/>
<feature type="domain" description="Complex 1 LYR protein" evidence="5">
    <location>
        <begin position="12"/>
        <end position="71"/>
    </location>
</feature>
<dbReference type="GO" id="GO:0034553">
    <property type="term" value="P:mitochondrial respiratory chain complex II assembly"/>
    <property type="evidence" value="ECO:0007669"/>
    <property type="project" value="InterPro"/>
</dbReference>